<dbReference type="AlphaFoldDB" id="A0A966G1U3"/>
<accession>A0A966G1U3</accession>
<proteinExistence type="predicted"/>
<gene>
    <name evidence="1" type="ORF">GPJ16_17780</name>
</gene>
<comment type="caution">
    <text evidence="1">The sequence shown here is derived from an EMBL/GenBank/DDBJ whole genome shotgun (WGS) entry which is preliminary data.</text>
</comment>
<name>A0A966G1U3_MICAE</name>
<evidence type="ECO:0000313" key="2">
    <source>
        <dbReference type="Proteomes" id="UP000799330"/>
    </source>
</evidence>
<sequence>MPPSNFPDFDFGKWGNIADLNSNDTIKDYREKSNSTKLHPAEFSEPEPLDKESNRLRLIAEELHPHDQEALLERFPFIAMEQHRIAAREFCQFQKIRASQLY</sequence>
<dbReference type="EMBL" id="JAADAI010000271">
    <property type="protein sequence ID" value="NCS58646.1"/>
    <property type="molecule type" value="Genomic_DNA"/>
</dbReference>
<organism evidence="1 2">
    <name type="scientific">Microcystis aeruginosa G11-04</name>
    <dbReference type="NCBI Taxonomy" id="2685956"/>
    <lineage>
        <taxon>Bacteria</taxon>
        <taxon>Bacillati</taxon>
        <taxon>Cyanobacteriota</taxon>
        <taxon>Cyanophyceae</taxon>
        <taxon>Oscillatoriophycideae</taxon>
        <taxon>Chroococcales</taxon>
        <taxon>Microcystaceae</taxon>
        <taxon>Microcystis</taxon>
    </lineage>
</organism>
<dbReference type="Proteomes" id="UP000799330">
    <property type="component" value="Unassembled WGS sequence"/>
</dbReference>
<evidence type="ECO:0000313" key="1">
    <source>
        <dbReference type="EMBL" id="NCS58646.1"/>
    </source>
</evidence>
<protein>
    <submittedName>
        <fullName evidence="1">Uncharacterized protein</fullName>
    </submittedName>
</protein>
<reference evidence="1" key="1">
    <citation type="journal article" date="2019" name="Mol. Ecol.">
        <title>Genome evolution and host-microbiome shifts correspond with intraspecific niche divergence within harmful algal bloom-forming Microcystis aeruginosa.</title>
        <authorList>
            <person name="Jackrel S.L."/>
            <person name="White J.D."/>
            <person name="Evans J.T."/>
            <person name="Buffin K."/>
            <person name="Hayden K."/>
            <person name="Sarnelle O."/>
            <person name="Denef V.J."/>
        </authorList>
    </citation>
    <scope>NUCLEOTIDE SEQUENCE</scope>
    <source>
        <strain evidence="1">G11-04</strain>
    </source>
</reference>